<evidence type="ECO:0000313" key="1">
    <source>
        <dbReference type="EMBL" id="GEN24271.1"/>
    </source>
</evidence>
<accession>A0ABQ0WF51</accession>
<protein>
    <submittedName>
        <fullName evidence="1">Uncharacterized protein</fullName>
    </submittedName>
</protein>
<name>A0ABQ0WF51_9GAMM</name>
<keyword evidence="2" id="KW-1185">Reference proteome</keyword>
<reference evidence="1 2" key="1">
    <citation type="submission" date="2019-07" db="EMBL/GenBank/DDBJ databases">
        <title>Whole genome shotgun sequence of Halomonas cupida NBRC 102219.</title>
        <authorList>
            <person name="Hosoyama A."/>
            <person name="Uohara A."/>
            <person name="Ohji S."/>
            <person name="Ichikawa N."/>
        </authorList>
    </citation>
    <scope>NUCLEOTIDE SEQUENCE [LARGE SCALE GENOMIC DNA]</scope>
    <source>
        <strain evidence="1 2">NBRC 102219</strain>
    </source>
</reference>
<gene>
    <name evidence="1" type="ORF">HCU01_22200</name>
</gene>
<evidence type="ECO:0000313" key="2">
    <source>
        <dbReference type="Proteomes" id="UP000321726"/>
    </source>
</evidence>
<comment type="caution">
    <text evidence="1">The sequence shown here is derived from an EMBL/GenBank/DDBJ whole genome shotgun (WGS) entry which is preliminary data.</text>
</comment>
<proteinExistence type="predicted"/>
<organism evidence="1 2">
    <name type="scientific">Halomonas cupida</name>
    <dbReference type="NCBI Taxonomy" id="44933"/>
    <lineage>
        <taxon>Bacteria</taxon>
        <taxon>Pseudomonadati</taxon>
        <taxon>Pseudomonadota</taxon>
        <taxon>Gammaproteobacteria</taxon>
        <taxon>Oceanospirillales</taxon>
        <taxon>Halomonadaceae</taxon>
        <taxon>Halomonas</taxon>
    </lineage>
</organism>
<sequence length="81" mass="8593">MQGKLQPWNSCRRYIIEPASSCIGLIAAQGSAVDNPMDQDELFGCHANSVLHLAGDMQHVYFVSVGLTPAGCLMPGDGLTS</sequence>
<dbReference type="EMBL" id="BJXU01000085">
    <property type="protein sequence ID" value="GEN24271.1"/>
    <property type="molecule type" value="Genomic_DNA"/>
</dbReference>
<dbReference type="Proteomes" id="UP000321726">
    <property type="component" value="Unassembled WGS sequence"/>
</dbReference>